<gene>
    <name evidence="1" type="ORF">BCR34DRAFT_582493</name>
</gene>
<reference evidence="1 2" key="1">
    <citation type="submission" date="2016-07" db="EMBL/GenBank/DDBJ databases">
        <title>Pervasive Adenine N6-methylation of Active Genes in Fungi.</title>
        <authorList>
            <consortium name="DOE Joint Genome Institute"/>
            <person name="Mondo S.J."/>
            <person name="Dannebaum R.O."/>
            <person name="Kuo R.C."/>
            <person name="Labutti K."/>
            <person name="Haridas S."/>
            <person name="Kuo A."/>
            <person name="Salamov A."/>
            <person name="Ahrendt S.R."/>
            <person name="Lipzen A."/>
            <person name="Sullivan W."/>
            <person name="Andreopoulos W.B."/>
            <person name="Clum A."/>
            <person name="Lindquist E."/>
            <person name="Daum C."/>
            <person name="Ramamoorthy G.K."/>
            <person name="Gryganskyi A."/>
            <person name="Culley D."/>
            <person name="Magnuson J.K."/>
            <person name="James T.Y."/>
            <person name="O'Malley M.A."/>
            <person name="Stajich J.E."/>
            <person name="Spatafora J.W."/>
            <person name="Visel A."/>
            <person name="Grigoriev I.V."/>
        </authorList>
    </citation>
    <scope>NUCLEOTIDE SEQUENCE [LARGE SCALE GENOMIC DNA]</scope>
    <source>
        <strain evidence="1 2">CBS 115471</strain>
    </source>
</reference>
<keyword evidence="2" id="KW-1185">Reference proteome</keyword>
<evidence type="ECO:0000313" key="1">
    <source>
        <dbReference type="EMBL" id="ORY18919.1"/>
    </source>
</evidence>
<dbReference type="Proteomes" id="UP000193144">
    <property type="component" value="Unassembled WGS sequence"/>
</dbReference>
<organism evidence="1 2">
    <name type="scientific">Clohesyomyces aquaticus</name>
    <dbReference type="NCBI Taxonomy" id="1231657"/>
    <lineage>
        <taxon>Eukaryota</taxon>
        <taxon>Fungi</taxon>
        <taxon>Dikarya</taxon>
        <taxon>Ascomycota</taxon>
        <taxon>Pezizomycotina</taxon>
        <taxon>Dothideomycetes</taxon>
        <taxon>Pleosporomycetidae</taxon>
        <taxon>Pleosporales</taxon>
        <taxon>Lindgomycetaceae</taxon>
        <taxon>Clohesyomyces</taxon>
    </lineage>
</organism>
<accession>A0A1Y2A8S0</accession>
<evidence type="ECO:0000313" key="2">
    <source>
        <dbReference type="Proteomes" id="UP000193144"/>
    </source>
</evidence>
<dbReference type="AlphaFoldDB" id="A0A1Y2A8S0"/>
<dbReference type="EMBL" id="MCFA01000004">
    <property type="protein sequence ID" value="ORY18919.1"/>
    <property type="molecule type" value="Genomic_DNA"/>
</dbReference>
<sequence>MPMGWRDQQRKHKETSRAVRCNPAVPPYISVFDNIVDAYKSAFRHYKAGERNIMIIHIGCADLINSSWSYDSIWSINLSLLLDPGTSQFDESGNECRETRARPQGRAILSTGNMSRKRDSQGMTRPKSVVPVVDALHKMRVDCVFIGVGYGPLS</sequence>
<name>A0A1Y2A8S0_9PLEO</name>
<protein>
    <submittedName>
        <fullName evidence="1">Uncharacterized protein</fullName>
    </submittedName>
</protein>
<proteinExistence type="predicted"/>
<comment type="caution">
    <text evidence="1">The sequence shown here is derived from an EMBL/GenBank/DDBJ whole genome shotgun (WGS) entry which is preliminary data.</text>
</comment>